<evidence type="ECO:0000313" key="3">
    <source>
        <dbReference type="EMBL" id="HIZ18680.1"/>
    </source>
</evidence>
<gene>
    <name evidence="3" type="ORF">IAA22_06195</name>
</gene>
<accession>A0A9D2DKK0</accession>
<proteinExistence type="predicted"/>
<dbReference type="SMART" id="SM00062">
    <property type="entry name" value="PBPb"/>
    <property type="match status" value="1"/>
</dbReference>
<dbReference type="Pfam" id="PF00497">
    <property type="entry name" value="SBP_bac_3"/>
    <property type="match status" value="1"/>
</dbReference>
<dbReference type="InterPro" id="IPR006311">
    <property type="entry name" value="TAT_signal"/>
</dbReference>
<sequence length="311" mass="33028">MKATPHVYVSDRVSRRDFLKLSSLVAGMGGVMVLSGCGPAAQDATTDDAADADAAAADGEVTLGDGATLRVGMEAAYPPYNWQVQEESEYTIPIDNVDGAFADGYDVQAAKIIAEGLGMDAVAVKLSFDGLIDALNNGQIDIVCAGMSVTPDREASADFSDSYIDDDIVMITKSDSPWAGAKTFADLADAAIMGQAATMYDDVIEQIVEAEPSVTHLTPAETVPMVVENLSSGAADIITYSMLSVPKLLETHPEFVELEMDEKFEGSLMPDNAAIAKGQDAALEKINEIITGIPEDERQEMWNACMDRQPA</sequence>
<dbReference type="SUPFAM" id="SSF53850">
    <property type="entry name" value="Periplasmic binding protein-like II"/>
    <property type="match status" value="1"/>
</dbReference>
<feature type="domain" description="Solute-binding protein family 3/N-terminal" evidence="2">
    <location>
        <begin position="68"/>
        <end position="306"/>
    </location>
</feature>
<reference evidence="3" key="1">
    <citation type="journal article" date="2021" name="PeerJ">
        <title>Extensive microbial diversity within the chicken gut microbiome revealed by metagenomics and culture.</title>
        <authorList>
            <person name="Gilroy R."/>
            <person name="Ravi A."/>
            <person name="Getino M."/>
            <person name="Pursley I."/>
            <person name="Horton D.L."/>
            <person name="Alikhan N.F."/>
            <person name="Baker D."/>
            <person name="Gharbi K."/>
            <person name="Hall N."/>
            <person name="Watson M."/>
            <person name="Adriaenssens E.M."/>
            <person name="Foster-Nyarko E."/>
            <person name="Jarju S."/>
            <person name="Secka A."/>
            <person name="Antonio M."/>
            <person name="Oren A."/>
            <person name="Chaudhuri R.R."/>
            <person name="La Ragione R."/>
            <person name="Hildebrand F."/>
            <person name="Pallen M.J."/>
        </authorList>
    </citation>
    <scope>NUCLEOTIDE SEQUENCE</scope>
    <source>
        <strain evidence="3">ChiHecolR3B27-1887</strain>
    </source>
</reference>
<dbReference type="EMBL" id="DXBZ01000118">
    <property type="protein sequence ID" value="HIZ18680.1"/>
    <property type="molecule type" value="Genomic_DNA"/>
</dbReference>
<name>A0A9D2DKK0_9ACTN</name>
<protein>
    <submittedName>
        <fullName evidence="3">Transporter substrate-binding domain-containing protein</fullName>
    </submittedName>
</protein>
<dbReference type="Proteomes" id="UP000824029">
    <property type="component" value="Unassembled WGS sequence"/>
</dbReference>
<reference evidence="3" key="2">
    <citation type="submission" date="2021-04" db="EMBL/GenBank/DDBJ databases">
        <authorList>
            <person name="Gilroy R."/>
        </authorList>
    </citation>
    <scope>NUCLEOTIDE SEQUENCE</scope>
    <source>
        <strain evidence="3">ChiHecolR3B27-1887</strain>
    </source>
</reference>
<dbReference type="PANTHER" id="PTHR35936:SF17">
    <property type="entry name" value="ARGININE-BINDING EXTRACELLULAR PROTEIN ARTP"/>
    <property type="match status" value="1"/>
</dbReference>
<evidence type="ECO:0000256" key="1">
    <source>
        <dbReference type="ARBA" id="ARBA00022729"/>
    </source>
</evidence>
<dbReference type="NCBIfam" id="TIGR01409">
    <property type="entry name" value="TAT_signal_seq"/>
    <property type="match status" value="1"/>
</dbReference>
<dbReference type="InterPro" id="IPR019546">
    <property type="entry name" value="TAT_signal_bac_arc"/>
</dbReference>
<dbReference type="PROSITE" id="PS51318">
    <property type="entry name" value="TAT"/>
    <property type="match status" value="1"/>
</dbReference>
<evidence type="ECO:0000313" key="4">
    <source>
        <dbReference type="Proteomes" id="UP000824029"/>
    </source>
</evidence>
<dbReference type="Gene3D" id="3.40.190.10">
    <property type="entry name" value="Periplasmic binding protein-like II"/>
    <property type="match status" value="2"/>
</dbReference>
<keyword evidence="1" id="KW-0732">Signal</keyword>
<organism evidence="3 4">
    <name type="scientific">Candidatus Olsenella stercoravium</name>
    <dbReference type="NCBI Taxonomy" id="2838713"/>
    <lineage>
        <taxon>Bacteria</taxon>
        <taxon>Bacillati</taxon>
        <taxon>Actinomycetota</taxon>
        <taxon>Coriobacteriia</taxon>
        <taxon>Coriobacteriales</taxon>
        <taxon>Atopobiaceae</taxon>
        <taxon>Olsenella</taxon>
    </lineage>
</organism>
<dbReference type="CDD" id="cd13627">
    <property type="entry name" value="PBP2_AA_binding_like_2"/>
    <property type="match status" value="1"/>
</dbReference>
<dbReference type="InterPro" id="IPR001638">
    <property type="entry name" value="Solute-binding_3/MltF_N"/>
</dbReference>
<comment type="caution">
    <text evidence="3">The sequence shown here is derived from an EMBL/GenBank/DDBJ whole genome shotgun (WGS) entry which is preliminary data.</text>
</comment>
<dbReference type="PANTHER" id="PTHR35936">
    <property type="entry name" value="MEMBRANE-BOUND LYTIC MUREIN TRANSGLYCOSYLASE F"/>
    <property type="match status" value="1"/>
</dbReference>
<dbReference type="AlphaFoldDB" id="A0A9D2DKK0"/>
<evidence type="ECO:0000259" key="2">
    <source>
        <dbReference type="SMART" id="SM00062"/>
    </source>
</evidence>